<gene>
    <name evidence="3" type="ORF">CAPTEDRAFT_110008</name>
</gene>
<evidence type="ECO:0000256" key="1">
    <source>
        <dbReference type="RuleBase" id="RU362114"/>
    </source>
</evidence>
<reference evidence="5" key="1">
    <citation type="submission" date="2012-12" db="EMBL/GenBank/DDBJ databases">
        <authorList>
            <person name="Hellsten U."/>
            <person name="Grimwood J."/>
            <person name="Chapman J.A."/>
            <person name="Shapiro H."/>
            <person name="Aerts A."/>
            <person name="Otillar R.P."/>
            <person name="Terry A.Y."/>
            <person name="Boore J.L."/>
            <person name="Simakov O."/>
            <person name="Marletaz F."/>
            <person name="Cho S.-J."/>
            <person name="Edsinger-Gonzales E."/>
            <person name="Havlak P."/>
            <person name="Kuo D.-H."/>
            <person name="Larsson T."/>
            <person name="Lv J."/>
            <person name="Arendt D."/>
            <person name="Savage R."/>
            <person name="Osoegawa K."/>
            <person name="de Jong P."/>
            <person name="Lindberg D.R."/>
            <person name="Seaver E.C."/>
            <person name="Weisblat D.A."/>
            <person name="Putnam N.H."/>
            <person name="Grigoriev I.V."/>
            <person name="Rokhsar D.S."/>
        </authorList>
    </citation>
    <scope>NUCLEOTIDE SEQUENCE</scope>
    <source>
        <strain evidence="5">I ESC-2004</strain>
    </source>
</reference>
<dbReference type="OMA" id="PCARSIC"/>
<dbReference type="HOGENOM" id="CLU_014825_3_0_1"/>
<dbReference type="Proteomes" id="UP000014760">
    <property type="component" value="Unassembled WGS sequence"/>
</dbReference>
<feature type="non-terminal residue" evidence="3">
    <location>
        <position position="192"/>
    </location>
</feature>
<dbReference type="InterPro" id="IPR051712">
    <property type="entry name" value="ARTD-AVP"/>
</dbReference>
<dbReference type="PANTHER" id="PTHR45740">
    <property type="entry name" value="POLY [ADP-RIBOSE] POLYMERASE"/>
    <property type="match status" value="1"/>
</dbReference>
<dbReference type="AlphaFoldDB" id="R7UDJ4"/>
<evidence type="ECO:0000313" key="5">
    <source>
        <dbReference type="Proteomes" id="UP000014760"/>
    </source>
</evidence>
<proteinExistence type="predicted"/>
<name>R7UDJ4_CAPTE</name>
<dbReference type="EMBL" id="KB302324">
    <property type="protein sequence ID" value="ELU04435.1"/>
    <property type="molecule type" value="Genomic_DNA"/>
</dbReference>
<dbReference type="Pfam" id="PF00644">
    <property type="entry name" value="PARP"/>
    <property type="match status" value="1"/>
</dbReference>
<dbReference type="GO" id="GO:0003950">
    <property type="term" value="F:NAD+ poly-ADP-ribosyltransferase activity"/>
    <property type="evidence" value="ECO:0007669"/>
    <property type="project" value="UniProtKB-UniRule"/>
</dbReference>
<dbReference type="EMBL" id="AMQN01008171">
    <property type="status" value="NOT_ANNOTATED_CDS"/>
    <property type="molecule type" value="Genomic_DNA"/>
</dbReference>
<feature type="domain" description="PARP catalytic" evidence="2">
    <location>
        <begin position="1"/>
        <end position="192"/>
    </location>
</feature>
<evidence type="ECO:0000313" key="4">
    <source>
        <dbReference type="EnsemblMetazoa" id="CapteP110008"/>
    </source>
</evidence>
<dbReference type="GO" id="GO:0005634">
    <property type="term" value="C:nucleus"/>
    <property type="evidence" value="ECO:0007669"/>
    <property type="project" value="TreeGrafter"/>
</dbReference>
<evidence type="ECO:0000313" key="3">
    <source>
        <dbReference type="EMBL" id="ELU04435.1"/>
    </source>
</evidence>
<protein>
    <recommendedName>
        <fullName evidence="1">Poly [ADP-ribose] polymerase</fullName>
        <shortName evidence="1">PARP</shortName>
        <ecNumber evidence="1">2.4.2.-</ecNumber>
    </recommendedName>
</protein>
<dbReference type="STRING" id="283909.R7UDJ4"/>
<dbReference type="Gene3D" id="3.90.228.10">
    <property type="match status" value="1"/>
</dbReference>
<evidence type="ECO:0000259" key="2">
    <source>
        <dbReference type="PROSITE" id="PS51059"/>
    </source>
</evidence>
<dbReference type="EnsemblMetazoa" id="CapteT110008">
    <property type="protein sequence ID" value="CapteP110008"/>
    <property type="gene ID" value="CapteG110008"/>
</dbReference>
<keyword evidence="1" id="KW-0808">Transferase</keyword>
<keyword evidence="5" id="KW-1185">Reference proteome</keyword>
<dbReference type="SUPFAM" id="SSF56399">
    <property type="entry name" value="ADP-ribosylation"/>
    <property type="match status" value="1"/>
</dbReference>
<keyword evidence="1" id="KW-0520">NAD</keyword>
<dbReference type="CDD" id="cd01439">
    <property type="entry name" value="TCCD_inducible_PARP_like"/>
    <property type="match status" value="1"/>
</dbReference>
<dbReference type="GO" id="GO:1990404">
    <property type="term" value="F:NAD+-protein mono-ADP-ribosyltransferase activity"/>
    <property type="evidence" value="ECO:0007669"/>
    <property type="project" value="TreeGrafter"/>
</dbReference>
<dbReference type="EC" id="2.4.2.-" evidence="1"/>
<dbReference type="PANTHER" id="PTHR45740:SF2">
    <property type="entry name" value="POLY [ADP-RIBOSE] POLYMERASE"/>
    <property type="match status" value="1"/>
</dbReference>
<accession>R7UDJ4</accession>
<organism evidence="3">
    <name type="scientific">Capitella teleta</name>
    <name type="common">Polychaete worm</name>
    <dbReference type="NCBI Taxonomy" id="283909"/>
    <lineage>
        <taxon>Eukaryota</taxon>
        <taxon>Metazoa</taxon>
        <taxon>Spiralia</taxon>
        <taxon>Lophotrochozoa</taxon>
        <taxon>Annelida</taxon>
        <taxon>Polychaeta</taxon>
        <taxon>Sedentaria</taxon>
        <taxon>Scolecida</taxon>
        <taxon>Capitellidae</taxon>
        <taxon>Capitella</taxon>
    </lineage>
</organism>
<reference evidence="3 5" key="2">
    <citation type="journal article" date="2013" name="Nature">
        <title>Insights into bilaterian evolution from three spiralian genomes.</title>
        <authorList>
            <person name="Simakov O."/>
            <person name="Marletaz F."/>
            <person name="Cho S.J."/>
            <person name="Edsinger-Gonzales E."/>
            <person name="Havlak P."/>
            <person name="Hellsten U."/>
            <person name="Kuo D.H."/>
            <person name="Larsson T."/>
            <person name="Lv J."/>
            <person name="Arendt D."/>
            <person name="Savage R."/>
            <person name="Osoegawa K."/>
            <person name="de Jong P."/>
            <person name="Grimwood J."/>
            <person name="Chapman J.A."/>
            <person name="Shapiro H."/>
            <person name="Aerts A."/>
            <person name="Otillar R.P."/>
            <person name="Terry A.Y."/>
            <person name="Boore J.L."/>
            <person name="Grigoriev I.V."/>
            <person name="Lindberg D.R."/>
            <person name="Seaver E.C."/>
            <person name="Weisblat D.A."/>
            <person name="Putnam N.H."/>
            <person name="Rokhsar D.S."/>
        </authorList>
    </citation>
    <scope>NUCLEOTIDE SEQUENCE</scope>
    <source>
        <strain evidence="3 5">I ESC-2004</strain>
    </source>
</reference>
<dbReference type="InterPro" id="IPR012317">
    <property type="entry name" value="Poly(ADP-ribose)pol_cat_dom"/>
</dbReference>
<dbReference type="OrthoDB" id="438889at2759"/>
<sequence length="192" mass="22451">MDTENELASDIIALKRESAEFREVEDHFFQTLSRKYYQINRVYRVQNLNQWTTFEKKRNEMKSRLGEEFHEEQLFHGTPDFETVFCICNQSFDCRVSGVHGTLYGDGAYFSKSASYGNNFTQESAANQQRFMFRGSVLVGRFTKGSEGLRRPPALADRHRLLYDSVVDDPRSPSIFVIFQNDQAYPKHLIEY</sequence>
<keyword evidence="1" id="KW-0328">Glycosyltransferase</keyword>
<reference evidence="4" key="3">
    <citation type="submission" date="2015-06" db="UniProtKB">
        <authorList>
            <consortium name="EnsemblMetazoa"/>
        </authorList>
    </citation>
    <scope>IDENTIFICATION</scope>
</reference>
<dbReference type="PROSITE" id="PS51059">
    <property type="entry name" value="PARP_CATALYTIC"/>
    <property type="match status" value="1"/>
</dbReference>